<feature type="region of interest" description="Disordered" evidence="1">
    <location>
        <begin position="1"/>
        <end position="31"/>
    </location>
</feature>
<name>A0A7J0DC01_9ERIC</name>
<organism evidence="2 3">
    <name type="scientific">Actinidia rufa</name>
    <dbReference type="NCBI Taxonomy" id="165716"/>
    <lineage>
        <taxon>Eukaryota</taxon>
        <taxon>Viridiplantae</taxon>
        <taxon>Streptophyta</taxon>
        <taxon>Embryophyta</taxon>
        <taxon>Tracheophyta</taxon>
        <taxon>Spermatophyta</taxon>
        <taxon>Magnoliopsida</taxon>
        <taxon>eudicotyledons</taxon>
        <taxon>Gunneridae</taxon>
        <taxon>Pentapetalae</taxon>
        <taxon>asterids</taxon>
        <taxon>Ericales</taxon>
        <taxon>Actinidiaceae</taxon>
        <taxon>Actinidia</taxon>
    </lineage>
</organism>
<feature type="compositionally biased region" description="Basic and acidic residues" evidence="1">
    <location>
        <begin position="1"/>
        <end position="10"/>
    </location>
</feature>
<dbReference type="AlphaFoldDB" id="A0A7J0DC01"/>
<evidence type="ECO:0000313" key="3">
    <source>
        <dbReference type="Proteomes" id="UP000585474"/>
    </source>
</evidence>
<keyword evidence="3" id="KW-1185">Reference proteome</keyword>
<dbReference type="Proteomes" id="UP000585474">
    <property type="component" value="Unassembled WGS sequence"/>
</dbReference>
<reference evidence="3" key="1">
    <citation type="submission" date="2019-07" db="EMBL/GenBank/DDBJ databases">
        <title>De Novo Assembly of kiwifruit Actinidia rufa.</title>
        <authorList>
            <person name="Sugita-Konishi S."/>
            <person name="Sato K."/>
            <person name="Mori E."/>
            <person name="Abe Y."/>
            <person name="Kisaki G."/>
            <person name="Hamano K."/>
            <person name="Suezawa K."/>
            <person name="Otani M."/>
            <person name="Fukuda T."/>
            <person name="Manabe T."/>
            <person name="Gomi K."/>
            <person name="Tabuchi M."/>
            <person name="Akimitsu K."/>
            <person name="Kataoka I."/>
        </authorList>
    </citation>
    <scope>NUCLEOTIDE SEQUENCE [LARGE SCALE GENOMIC DNA]</scope>
    <source>
        <strain evidence="3">cv. Fuchu</strain>
    </source>
</reference>
<sequence>MPTLRGHKDIGTASPCSGGATYSSGCGRATPHSLEKHVGYASNSATHDGDSSCHVEESRSSSFPWRDNLLASVTAPRKETPSYPRFKPPHSWRHDNSNGHPFYGAISAPKSSETHQSPHPYPPITLVQIEMHVRALIQTEKSPLPLAIDLDLRPPYSLEVASSSYLEEYGVPKFVHFDGRKGNAKEHIICNASLHFNIILHYCQASLLSQRRPSAPIG</sequence>
<evidence type="ECO:0000313" key="2">
    <source>
        <dbReference type="EMBL" id="GFS32011.1"/>
    </source>
</evidence>
<feature type="region of interest" description="Disordered" evidence="1">
    <location>
        <begin position="74"/>
        <end position="120"/>
    </location>
</feature>
<dbReference type="EMBL" id="BJWL01000156">
    <property type="protein sequence ID" value="GFS32011.1"/>
    <property type="molecule type" value="Genomic_DNA"/>
</dbReference>
<evidence type="ECO:0000256" key="1">
    <source>
        <dbReference type="SAM" id="MobiDB-lite"/>
    </source>
</evidence>
<accession>A0A7J0DC01</accession>
<gene>
    <name evidence="2" type="ORF">Acr_00g0020390</name>
</gene>
<protein>
    <submittedName>
        <fullName evidence="2">Uncharacterized protein</fullName>
    </submittedName>
</protein>
<proteinExistence type="predicted"/>
<comment type="caution">
    <text evidence="2">The sequence shown here is derived from an EMBL/GenBank/DDBJ whole genome shotgun (WGS) entry which is preliminary data.</text>
</comment>